<dbReference type="OrthoDB" id="5978656at2759"/>
<dbReference type="PANTHER" id="PTHR43092">
    <property type="entry name" value="L-CYSTEINE DESULFHYDRASE"/>
    <property type="match status" value="1"/>
</dbReference>
<dbReference type="eggNOG" id="KOG1549">
    <property type="taxonomic scope" value="Eukaryota"/>
</dbReference>
<accession>R4XFY9</accession>
<dbReference type="Gene3D" id="3.40.640.10">
    <property type="entry name" value="Type I PLP-dependent aspartate aminotransferase-like (Major domain)"/>
    <property type="match status" value="1"/>
</dbReference>
<reference evidence="3 4" key="1">
    <citation type="journal article" date="2013" name="MBio">
        <title>Genome sequencing of the plant pathogen Taphrina deformans, the causal agent of peach leaf curl.</title>
        <authorList>
            <person name="Cisse O.H."/>
            <person name="Almeida J.M.G.C.F."/>
            <person name="Fonseca A."/>
            <person name="Kumar A.A."/>
            <person name="Salojaervi J."/>
            <person name="Overmyer K."/>
            <person name="Hauser P.M."/>
            <person name="Pagni M."/>
        </authorList>
    </citation>
    <scope>NUCLEOTIDE SEQUENCE [LARGE SCALE GENOMIC DNA]</scope>
    <source>
        <strain evidence="4">PYCC 5710 / ATCC 11124 / CBS 356.35 / IMI 108563 / JCM 9778 / NBRC 8474</strain>
    </source>
</reference>
<dbReference type="AlphaFoldDB" id="R4XFY9"/>
<name>R4XFY9_TAPDE</name>
<keyword evidence="1" id="KW-0663">Pyridoxal phosphate</keyword>
<dbReference type="SUPFAM" id="SSF53383">
    <property type="entry name" value="PLP-dependent transferases"/>
    <property type="match status" value="1"/>
</dbReference>
<proteinExistence type="predicted"/>
<dbReference type="Proteomes" id="UP000013776">
    <property type="component" value="Unassembled WGS sequence"/>
</dbReference>
<keyword evidence="4" id="KW-1185">Reference proteome</keyword>
<dbReference type="InterPro" id="IPR015424">
    <property type="entry name" value="PyrdxlP-dep_Trfase"/>
</dbReference>
<dbReference type="InterPro" id="IPR015421">
    <property type="entry name" value="PyrdxlP-dep_Trfase_major"/>
</dbReference>
<evidence type="ECO:0000313" key="3">
    <source>
        <dbReference type="EMBL" id="CCG84796.1"/>
    </source>
</evidence>
<dbReference type="Pfam" id="PF00266">
    <property type="entry name" value="Aminotran_5"/>
    <property type="match status" value="1"/>
</dbReference>
<dbReference type="STRING" id="1097556.R4XFY9"/>
<dbReference type="EMBL" id="CAHR02000309">
    <property type="protein sequence ID" value="CCG84796.1"/>
    <property type="molecule type" value="Genomic_DNA"/>
</dbReference>
<protein>
    <recommendedName>
        <fullName evidence="2">Aminotransferase class V domain-containing protein</fullName>
    </recommendedName>
</protein>
<comment type="caution">
    <text evidence="3">The sequence shown here is derived from an EMBL/GenBank/DDBJ whole genome shotgun (WGS) entry which is preliminary data.</text>
</comment>
<dbReference type="PANTHER" id="PTHR43092:SF2">
    <property type="entry name" value="HERCYNYLCYSTEINE SULFOXIDE LYASE"/>
    <property type="match status" value="1"/>
</dbReference>
<gene>
    <name evidence="3" type="ORF">TAPDE_005319</name>
</gene>
<evidence type="ECO:0000259" key="2">
    <source>
        <dbReference type="Pfam" id="PF00266"/>
    </source>
</evidence>
<evidence type="ECO:0000313" key="4">
    <source>
        <dbReference type="Proteomes" id="UP000013776"/>
    </source>
</evidence>
<sequence>MALSAAARTPDKFLRLDFAKHINVVLEQLAKVINVDPEDLVFVPNATTGVNTVLRSLKFAKGEGVLHFSTIYGSCGNTVEFLVDQSDGDIFSHQLDLSYPCTDTKILSDFEHALETTKGIKVAVFDHITSLPGVKLPWLDLIKLCKKYNVLSLVDGAHGIGLTHLDLGAADPDFFISNCHKWLYSMRSTAILYTAKRSQDLIHSMPIGHGYIPKRKNEHRARGTGVTKSNYKTEFEWTATSDLSPFLAIQDALSYRHSLGGEAAIVAYITDLASTGAAAIAEILGTEVMDVTTPIGMMNVRLPIDAKRDEQVMAPRARGDWFFRVCTDEFNTTFSPFVHNGSWWGRFSAQIYLEVEDFEYTGRVIKKLCERIQREHEHTTKQTTSDGDGSSVTKLMDNFGRQGLEDTVV</sequence>
<organism evidence="3 4">
    <name type="scientific">Taphrina deformans (strain PYCC 5710 / ATCC 11124 / CBS 356.35 / IMI 108563 / JCM 9778 / NBRC 8474)</name>
    <name type="common">Peach leaf curl fungus</name>
    <name type="synonym">Lalaria deformans</name>
    <dbReference type="NCBI Taxonomy" id="1097556"/>
    <lineage>
        <taxon>Eukaryota</taxon>
        <taxon>Fungi</taxon>
        <taxon>Dikarya</taxon>
        <taxon>Ascomycota</taxon>
        <taxon>Taphrinomycotina</taxon>
        <taxon>Taphrinomycetes</taxon>
        <taxon>Taphrinales</taxon>
        <taxon>Taphrinaceae</taxon>
        <taxon>Taphrina</taxon>
    </lineage>
</organism>
<dbReference type="InterPro" id="IPR000192">
    <property type="entry name" value="Aminotrans_V_dom"/>
</dbReference>
<dbReference type="VEuPathDB" id="FungiDB:TAPDE_005319"/>
<evidence type="ECO:0000256" key="1">
    <source>
        <dbReference type="ARBA" id="ARBA00022898"/>
    </source>
</evidence>
<feature type="domain" description="Aminotransferase class V" evidence="2">
    <location>
        <begin position="17"/>
        <end position="294"/>
    </location>
</feature>